<reference evidence="7" key="1">
    <citation type="journal article" date="2020" name="Stud. Mycol.">
        <title>101 Dothideomycetes genomes: a test case for predicting lifestyles and emergence of pathogens.</title>
        <authorList>
            <person name="Haridas S."/>
            <person name="Albert R."/>
            <person name="Binder M."/>
            <person name="Bloem J."/>
            <person name="Labutti K."/>
            <person name="Salamov A."/>
            <person name="Andreopoulos B."/>
            <person name="Baker S."/>
            <person name="Barry K."/>
            <person name="Bills G."/>
            <person name="Bluhm B."/>
            <person name="Cannon C."/>
            <person name="Castanera R."/>
            <person name="Culley D."/>
            <person name="Daum C."/>
            <person name="Ezra D."/>
            <person name="Gonzalez J."/>
            <person name="Henrissat B."/>
            <person name="Kuo A."/>
            <person name="Liang C."/>
            <person name="Lipzen A."/>
            <person name="Lutzoni F."/>
            <person name="Magnuson J."/>
            <person name="Mondo S."/>
            <person name="Nolan M."/>
            <person name="Ohm R."/>
            <person name="Pangilinan J."/>
            <person name="Park H.-J."/>
            <person name="Ramirez L."/>
            <person name="Alfaro M."/>
            <person name="Sun H."/>
            <person name="Tritt A."/>
            <person name="Yoshinaga Y."/>
            <person name="Zwiers L.-H."/>
            <person name="Turgeon B."/>
            <person name="Goodwin S."/>
            <person name="Spatafora J."/>
            <person name="Crous P."/>
            <person name="Grigoriev I."/>
        </authorList>
    </citation>
    <scope>NUCLEOTIDE SEQUENCE</scope>
    <source>
        <strain evidence="7">CBS 115976</strain>
    </source>
</reference>
<gene>
    <name evidence="7" type="ORF">BT63DRAFT_196040</name>
</gene>
<dbReference type="InterPro" id="IPR041569">
    <property type="entry name" value="AAA_lid_3"/>
</dbReference>
<evidence type="ECO:0000256" key="5">
    <source>
        <dbReference type="SAM" id="MobiDB-lite"/>
    </source>
</evidence>
<keyword evidence="8" id="KW-1185">Reference proteome</keyword>
<dbReference type="Pfam" id="PF17862">
    <property type="entry name" value="AAA_lid_3"/>
    <property type="match status" value="1"/>
</dbReference>
<evidence type="ECO:0000313" key="7">
    <source>
        <dbReference type="EMBL" id="KAF2672445.1"/>
    </source>
</evidence>
<dbReference type="Gene3D" id="1.10.8.60">
    <property type="match status" value="1"/>
</dbReference>
<keyword evidence="2 4" id="KW-0547">Nucleotide-binding</keyword>
<evidence type="ECO:0000256" key="4">
    <source>
        <dbReference type="RuleBase" id="RU003651"/>
    </source>
</evidence>
<evidence type="ECO:0000259" key="6">
    <source>
        <dbReference type="SMART" id="SM00382"/>
    </source>
</evidence>
<sequence>MPRSSILSSIDREVYQMVKKYQTANPTAELKTPLLYSFIQSSNSPLRRRPKQVVETSLDQILFLQNQPEPVEEVAMASERNNSRPINRPITSTGKVASAPGERPSKRVKRKQEVQDSIADQSYSLYDLGGLDETMARLRRLMFPLVAPQAFSQTNAPYTKGILLHGPPGCGKTALCKALAAASNLPFVEIQSPSVVSGMSGESEQNIREKFEEAKRLAPSIIFIDEIDAIAPKRESSQSQMEKRMVTQLLLSMDGLAVRSEDDKPVLVLAATNRPDSIDPALRRGGRFGHEINMVVPNEPMREDILKALTRNTQLSEDLDLKTLAKMTAGFVGADLQELVAGAWAERMEEVRKFLMQNHAMFPSTSMATIIFCKNQVFCLPSHAIYSRISIASDGKIST</sequence>
<dbReference type="FunFam" id="3.40.50.300:FF:000365">
    <property type="entry name" value="Ribosome biogenesis ATPase RIX7"/>
    <property type="match status" value="1"/>
</dbReference>
<dbReference type="InterPro" id="IPR055278">
    <property type="entry name" value="CDC48c"/>
</dbReference>
<dbReference type="EMBL" id="MU004232">
    <property type="protein sequence ID" value="KAF2672445.1"/>
    <property type="molecule type" value="Genomic_DNA"/>
</dbReference>
<evidence type="ECO:0000256" key="1">
    <source>
        <dbReference type="ARBA" id="ARBA00006914"/>
    </source>
</evidence>
<proteinExistence type="inferred from homology"/>
<feature type="domain" description="AAA+ ATPase" evidence="6">
    <location>
        <begin position="158"/>
        <end position="298"/>
    </location>
</feature>
<dbReference type="PANTHER" id="PTHR48470:SF1">
    <property type="entry name" value="CELL DIVISION CONTROL PROTEIN 48 C ISOFORM 1"/>
    <property type="match status" value="1"/>
</dbReference>
<dbReference type="InterPro" id="IPR027417">
    <property type="entry name" value="P-loop_NTPase"/>
</dbReference>
<accession>A0A6A6UJJ5</accession>
<dbReference type="Proteomes" id="UP000799302">
    <property type="component" value="Unassembled WGS sequence"/>
</dbReference>
<dbReference type="InterPro" id="IPR003960">
    <property type="entry name" value="ATPase_AAA_CS"/>
</dbReference>
<comment type="similarity">
    <text evidence="1 4">Belongs to the AAA ATPase family.</text>
</comment>
<evidence type="ECO:0000313" key="8">
    <source>
        <dbReference type="Proteomes" id="UP000799302"/>
    </source>
</evidence>
<name>A0A6A6UJJ5_9PEZI</name>
<dbReference type="Pfam" id="PF00004">
    <property type="entry name" value="AAA"/>
    <property type="match status" value="1"/>
</dbReference>
<protein>
    <submittedName>
        <fullName evidence="7">AAA-domain-containing protein</fullName>
    </submittedName>
</protein>
<evidence type="ECO:0000256" key="3">
    <source>
        <dbReference type="ARBA" id="ARBA00022840"/>
    </source>
</evidence>
<feature type="compositionally biased region" description="Polar residues" evidence="5">
    <location>
        <begin position="79"/>
        <end position="95"/>
    </location>
</feature>
<dbReference type="SUPFAM" id="SSF52540">
    <property type="entry name" value="P-loop containing nucleoside triphosphate hydrolases"/>
    <property type="match status" value="1"/>
</dbReference>
<dbReference type="OrthoDB" id="27435at2759"/>
<organism evidence="7 8">
    <name type="scientific">Microthyrium microscopicum</name>
    <dbReference type="NCBI Taxonomy" id="703497"/>
    <lineage>
        <taxon>Eukaryota</taxon>
        <taxon>Fungi</taxon>
        <taxon>Dikarya</taxon>
        <taxon>Ascomycota</taxon>
        <taxon>Pezizomycotina</taxon>
        <taxon>Dothideomycetes</taxon>
        <taxon>Dothideomycetes incertae sedis</taxon>
        <taxon>Microthyriales</taxon>
        <taxon>Microthyriaceae</taxon>
        <taxon>Microthyrium</taxon>
    </lineage>
</organism>
<feature type="region of interest" description="Disordered" evidence="5">
    <location>
        <begin position="79"/>
        <end position="115"/>
    </location>
</feature>
<dbReference type="PROSITE" id="PS00674">
    <property type="entry name" value="AAA"/>
    <property type="match status" value="1"/>
</dbReference>
<dbReference type="PANTHER" id="PTHR48470">
    <property type="entry name" value="CELL DIVISION CONTROL PROTEIN 48 C ISOFORM 1"/>
    <property type="match status" value="1"/>
</dbReference>
<evidence type="ECO:0000256" key="2">
    <source>
        <dbReference type="ARBA" id="ARBA00022741"/>
    </source>
</evidence>
<dbReference type="AlphaFoldDB" id="A0A6A6UJJ5"/>
<dbReference type="InterPro" id="IPR003959">
    <property type="entry name" value="ATPase_AAA_core"/>
</dbReference>
<dbReference type="Gene3D" id="3.40.50.300">
    <property type="entry name" value="P-loop containing nucleotide triphosphate hydrolases"/>
    <property type="match status" value="1"/>
</dbReference>
<dbReference type="SMART" id="SM00382">
    <property type="entry name" value="AAA"/>
    <property type="match status" value="1"/>
</dbReference>
<dbReference type="InterPro" id="IPR003593">
    <property type="entry name" value="AAA+_ATPase"/>
</dbReference>
<dbReference type="GO" id="GO:0016887">
    <property type="term" value="F:ATP hydrolysis activity"/>
    <property type="evidence" value="ECO:0007669"/>
    <property type="project" value="InterPro"/>
</dbReference>
<dbReference type="GO" id="GO:0005524">
    <property type="term" value="F:ATP binding"/>
    <property type="evidence" value="ECO:0007669"/>
    <property type="project" value="UniProtKB-KW"/>
</dbReference>
<keyword evidence="3 4" id="KW-0067">ATP-binding</keyword>